<evidence type="ECO:0000313" key="1">
    <source>
        <dbReference type="EMBL" id="KAK9123903.1"/>
    </source>
</evidence>
<evidence type="ECO:0000313" key="2">
    <source>
        <dbReference type="Proteomes" id="UP001417504"/>
    </source>
</evidence>
<dbReference type="EMBL" id="JBBNAE010000005">
    <property type="protein sequence ID" value="KAK9123903.1"/>
    <property type="molecule type" value="Genomic_DNA"/>
</dbReference>
<comment type="caution">
    <text evidence="1">The sequence shown here is derived from an EMBL/GenBank/DDBJ whole genome shotgun (WGS) entry which is preliminary data.</text>
</comment>
<keyword evidence="2" id="KW-1185">Reference proteome</keyword>
<dbReference type="AlphaFoldDB" id="A0AAP0IZT7"/>
<organism evidence="1 2">
    <name type="scientific">Stephania japonica</name>
    <dbReference type="NCBI Taxonomy" id="461633"/>
    <lineage>
        <taxon>Eukaryota</taxon>
        <taxon>Viridiplantae</taxon>
        <taxon>Streptophyta</taxon>
        <taxon>Embryophyta</taxon>
        <taxon>Tracheophyta</taxon>
        <taxon>Spermatophyta</taxon>
        <taxon>Magnoliopsida</taxon>
        <taxon>Ranunculales</taxon>
        <taxon>Menispermaceae</taxon>
        <taxon>Menispermoideae</taxon>
        <taxon>Cissampelideae</taxon>
        <taxon>Stephania</taxon>
    </lineage>
</organism>
<accession>A0AAP0IZT7</accession>
<proteinExistence type="predicted"/>
<reference evidence="1 2" key="1">
    <citation type="submission" date="2024-01" db="EMBL/GenBank/DDBJ databases">
        <title>Genome assemblies of Stephania.</title>
        <authorList>
            <person name="Yang L."/>
        </authorList>
    </citation>
    <scope>NUCLEOTIDE SEQUENCE [LARGE SCALE GENOMIC DNA]</scope>
    <source>
        <strain evidence="1">QJT</strain>
        <tissue evidence="1">Leaf</tissue>
    </source>
</reference>
<dbReference type="Proteomes" id="UP001417504">
    <property type="component" value="Unassembled WGS sequence"/>
</dbReference>
<name>A0AAP0IZT7_9MAGN</name>
<protein>
    <submittedName>
        <fullName evidence="1">Uncharacterized protein</fullName>
    </submittedName>
</protein>
<gene>
    <name evidence="1" type="ORF">Sjap_013505</name>
</gene>
<sequence length="222" mass="24120">MKNHTWRHQGRHEEQFLMARATLSRAVAQCPGHVVGDALGNLSSTLAKLPSALLFLGEQYFVFPKTGSTLSNFASALPVSKPRILEGILVFRMWKDEVGDMVVGGNEVGDVTVGRDEVGDVTVGVNDVGSVLVGANDVGDRTNQGPIPSPDAEYEQGDVNMVHVGDVTLKGKDVDDAIAVVLSYIISSPPLMTAEFTQMLEHHFHVFQVMMETRFDSLEKVV</sequence>